<evidence type="ECO:0000256" key="5">
    <source>
        <dbReference type="ARBA" id="ARBA00022989"/>
    </source>
</evidence>
<feature type="transmembrane region" description="Helical" evidence="7">
    <location>
        <begin position="184"/>
        <end position="206"/>
    </location>
</feature>
<protein>
    <recommendedName>
        <fullName evidence="7">UPF0056 membrane protein</fullName>
    </recommendedName>
</protein>
<dbReference type="PANTHER" id="PTHR33508">
    <property type="entry name" value="UPF0056 MEMBRANE PROTEIN YHCE"/>
    <property type="match status" value="1"/>
</dbReference>
<name>A0A6H1WUC8_9BACT</name>
<dbReference type="KEGG" id="tmai:FVE67_08300"/>
<dbReference type="GO" id="GO:0005886">
    <property type="term" value="C:plasma membrane"/>
    <property type="evidence" value="ECO:0007669"/>
    <property type="project" value="UniProtKB-SubCell"/>
</dbReference>
<evidence type="ECO:0000256" key="3">
    <source>
        <dbReference type="ARBA" id="ARBA00022475"/>
    </source>
</evidence>
<accession>A0A6H1WUC8</accession>
<dbReference type="NCBIfam" id="TIGR00427">
    <property type="entry name" value="NAAT family transporter"/>
    <property type="match status" value="1"/>
</dbReference>
<dbReference type="EMBL" id="CP042909">
    <property type="protein sequence ID" value="QJA06790.1"/>
    <property type="molecule type" value="Genomic_DNA"/>
</dbReference>
<dbReference type="AlphaFoldDB" id="A0A6H1WUC8"/>
<keyword evidence="4 7" id="KW-0812">Transmembrane</keyword>
<feature type="transmembrane region" description="Helical" evidence="7">
    <location>
        <begin position="50"/>
        <end position="69"/>
    </location>
</feature>
<feature type="transmembrane region" description="Helical" evidence="7">
    <location>
        <begin position="152"/>
        <end position="172"/>
    </location>
</feature>
<evidence type="ECO:0000313" key="8">
    <source>
        <dbReference type="EMBL" id="QJA06790.1"/>
    </source>
</evidence>
<comment type="subcellular location">
    <subcellularLocation>
        <location evidence="1 7">Cell membrane</location>
        <topology evidence="1 7">Multi-pass membrane protein</topology>
    </subcellularLocation>
</comment>
<evidence type="ECO:0000256" key="1">
    <source>
        <dbReference type="ARBA" id="ARBA00004651"/>
    </source>
</evidence>
<proteinExistence type="inferred from homology"/>
<feature type="transmembrane region" description="Helical" evidence="7">
    <location>
        <begin position="20"/>
        <end position="38"/>
    </location>
</feature>
<dbReference type="Pfam" id="PF01914">
    <property type="entry name" value="MarC"/>
    <property type="match status" value="1"/>
</dbReference>
<evidence type="ECO:0000313" key="9">
    <source>
        <dbReference type="Proteomes" id="UP000501253"/>
    </source>
</evidence>
<feature type="transmembrane region" description="Helical" evidence="7">
    <location>
        <begin position="124"/>
        <end position="146"/>
    </location>
</feature>
<evidence type="ECO:0000256" key="4">
    <source>
        <dbReference type="ARBA" id="ARBA00022692"/>
    </source>
</evidence>
<reference evidence="8 9" key="1">
    <citation type="submission" date="2019-08" db="EMBL/GenBank/DDBJ databases">
        <title>Complete genome sequence of Thermosulfurimonas marina SU872T, an anaerobic thermophilic chemolithoautotrophic bacterium isolated from a shallow marine hydrothermal vent.</title>
        <authorList>
            <person name="Allioux M."/>
            <person name="Jebbar M."/>
            <person name="Slobodkina G."/>
            <person name="Slobodkin A."/>
            <person name="Moalic Y."/>
            <person name="Frolova A."/>
            <person name="Shao Z."/>
            <person name="Alain K."/>
        </authorList>
    </citation>
    <scope>NUCLEOTIDE SEQUENCE [LARGE SCALE GENOMIC DNA]</scope>
    <source>
        <strain evidence="8 9">SU872</strain>
    </source>
</reference>
<keyword evidence="9" id="KW-1185">Reference proteome</keyword>
<dbReference type="InterPro" id="IPR002771">
    <property type="entry name" value="Multi_antbiot-R_MarC"/>
</dbReference>
<keyword evidence="5 7" id="KW-1133">Transmembrane helix</keyword>
<evidence type="ECO:0000256" key="7">
    <source>
        <dbReference type="RuleBase" id="RU362048"/>
    </source>
</evidence>
<dbReference type="PANTHER" id="PTHR33508:SF1">
    <property type="entry name" value="UPF0056 MEMBRANE PROTEIN YHCE"/>
    <property type="match status" value="1"/>
</dbReference>
<keyword evidence="3" id="KW-1003">Cell membrane</keyword>
<gene>
    <name evidence="8" type="ORF">FVE67_08300</name>
</gene>
<keyword evidence="6 7" id="KW-0472">Membrane</keyword>
<comment type="similarity">
    <text evidence="2 7">Belongs to the UPF0056 (MarC) family.</text>
</comment>
<dbReference type="Proteomes" id="UP000501253">
    <property type="component" value="Chromosome"/>
</dbReference>
<sequence>MFTYGAWGVFELKVFLKTFTALFVIVDPVGGIPLFLSLTEGYTEKERRLTAFKASLAAFLVLAAFIFLGEKILSFFQISLGSFRVAGGALLFLIALEMLQAKPRSTKSTPPEEAESRQREDISLVPLAVPILAGPGAITTVIVLAGGEDLSMKFTVLGACALTFLATFLLFSQAARLARFLGRTGANLLVRLMGLLLAVIAVEYMVEGLKEVFPALRGP</sequence>
<evidence type="ECO:0000256" key="6">
    <source>
        <dbReference type="ARBA" id="ARBA00023136"/>
    </source>
</evidence>
<feature type="transmembrane region" description="Helical" evidence="7">
    <location>
        <begin position="75"/>
        <end position="96"/>
    </location>
</feature>
<organism evidence="8 9">
    <name type="scientific">Thermosulfurimonas marina</name>
    <dbReference type="NCBI Taxonomy" id="2047767"/>
    <lineage>
        <taxon>Bacteria</taxon>
        <taxon>Pseudomonadati</taxon>
        <taxon>Thermodesulfobacteriota</taxon>
        <taxon>Thermodesulfobacteria</taxon>
        <taxon>Thermodesulfobacteriales</taxon>
        <taxon>Thermodesulfobacteriaceae</taxon>
        <taxon>Thermosulfurimonas</taxon>
    </lineage>
</organism>
<evidence type="ECO:0000256" key="2">
    <source>
        <dbReference type="ARBA" id="ARBA00009784"/>
    </source>
</evidence>